<evidence type="ECO:0000313" key="8">
    <source>
        <dbReference type="EMBL" id="RHJ85230.1"/>
    </source>
</evidence>
<dbReference type="GO" id="GO:0005886">
    <property type="term" value="C:plasma membrane"/>
    <property type="evidence" value="ECO:0007669"/>
    <property type="project" value="UniProtKB-SubCell"/>
</dbReference>
<protein>
    <submittedName>
        <fullName evidence="8">YitT family protein</fullName>
    </submittedName>
</protein>
<dbReference type="InterPro" id="IPR003740">
    <property type="entry name" value="YitT"/>
</dbReference>
<dbReference type="AlphaFoldDB" id="A0A415DXA4"/>
<dbReference type="InterPro" id="IPR015867">
    <property type="entry name" value="N-reg_PII/ATP_PRibTrfase_C"/>
</dbReference>
<dbReference type="CDD" id="cd16380">
    <property type="entry name" value="YitT_C"/>
    <property type="match status" value="1"/>
</dbReference>
<accession>A0A415DXA4</accession>
<evidence type="ECO:0000256" key="1">
    <source>
        <dbReference type="ARBA" id="ARBA00004651"/>
    </source>
</evidence>
<evidence type="ECO:0000256" key="2">
    <source>
        <dbReference type="ARBA" id="ARBA00022475"/>
    </source>
</evidence>
<feature type="transmembrane region" description="Helical" evidence="6">
    <location>
        <begin position="89"/>
        <end position="110"/>
    </location>
</feature>
<evidence type="ECO:0000259" key="7">
    <source>
        <dbReference type="Pfam" id="PF10035"/>
    </source>
</evidence>
<feature type="transmembrane region" description="Helical" evidence="6">
    <location>
        <begin position="160"/>
        <end position="178"/>
    </location>
</feature>
<gene>
    <name evidence="8" type="ORF">DW099_16160</name>
</gene>
<keyword evidence="5 6" id="KW-0472">Membrane</keyword>
<dbReference type="InterPro" id="IPR019264">
    <property type="entry name" value="DUF2179"/>
</dbReference>
<dbReference type="Proteomes" id="UP000284841">
    <property type="component" value="Unassembled WGS sequence"/>
</dbReference>
<keyword evidence="4 6" id="KW-1133">Transmembrane helix</keyword>
<dbReference type="PANTHER" id="PTHR33545:SF5">
    <property type="entry name" value="UPF0750 MEMBRANE PROTEIN YITT"/>
    <property type="match status" value="1"/>
</dbReference>
<dbReference type="STRING" id="1776384.GCA_900086585_00239"/>
<feature type="transmembrane region" description="Helical" evidence="6">
    <location>
        <begin position="61"/>
        <end position="82"/>
    </location>
</feature>
<feature type="domain" description="DUF2179" evidence="7">
    <location>
        <begin position="230"/>
        <end position="283"/>
    </location>
</feature>
<dbReference type="OrthoDB" id="9779786at2"/>
<evidence type="ECO:0000256" key="4">
    <source>
        <dbReference type="ARBA" id="ARBA00022989"/>
    </source>
</evidence>
<dbReference type="Pfam" id="PF02588">
    <property type="entry name" value="YitT_membrane"/>
    <property type="match status" value="1"/>
</dbReference>
<dbReference type="Gene3D" id="3.30.70.120">
    <property type="match status" value="1"/>
</dbReference>
<reference evidence="8 9" key="1">
    <citation type="submission" date="2018-08" db="EMBL/GenBank/DDBJ databases">
        <title>A genome reference for cultivated species of the human gut microbiota.</title>
        <authorList>
            <person name="Zou Y."/>
            <person name="Xue W."/>
            <person name="Luo G."/>
        </authorList>
    </citation>
    <scope>NUCLEOTIDE SEQUENCE [LARGE SCALE GENOMIC DNA]</scope>
    <source>
        <strain evidence="8 9">AM07-24</strain>
    </source>
</reference>
<evidence type="ECO:0000256" key="3">
    <source>
        <dbReference type="ARBA" id="ARBA00022692"/>
    </source>
</evidence>
<proteinExistence type="predicted"/>
<feature type="transmembrane region" description="Helical" evidence="6">
    <location>
        <begin position="116"/>
        <end position="139"/>
    </location>
</feature>
<name>A0A415DXA4_9FIRM</name>
<comment type="subcellular location">
    <subcellularLocation>
        <location evidence="1">Cell membrane</location>
        <topology evidence="1">Multi-pass membrane protein</topology>
    </subcellularLocation>
</comment>
<organism evidence="8 9">
    <name type="scientific">Emergencia timonensis</name>
    <dbReference type="NCBI Taxonomy" id="1776384"/>
    <lineage>
        <taxon>Bacteria</taxon>
        <taxon>Bacillati</taxon>
        <taxon>Bacillota</taxon>
        <taxon>Clostridia</taxon>
        <taxon>Peptostreptococcales</taxon>
        <taxon>Anaerovoracaceae</taxon>
        <taxon>Emergencia</taxon>
    </lineage>
</organism>
<dbReference type="Pfam" id="PF10035">
    <property type="entry name" value="DUF2179"/>
    <property type="match status" value="1"/>
</dbReference>
<dbReference type="InterPro" id="IPR051461">
    <property type="entry name" value="UPF0750_membrane"/>
</dbReference>
<comment type="caution">
    <text evidence="8">The sequence shown here is derived from an EMBL/GenBank/DDBJ whole genome shotgun (WGS) entry which is preliminary data.</text>
</comment>
<evidence type="ECO:0000256" key="5">
    <source>
        <dbReference type="ARBA" id="ARBA00023136"/>
    </source>
</evidence>
<dbReference type="PIRSF" id="PIRSF006483">
    <property type="entry name" value="Membrane_protein_YitT"/>
    <property type="match status" value="1"/>
</dbReference>
<keyword evidence="3 6" id="KW-0812">Transmembrane</keyword>
<sequence>MSGKHKNERAKKELKRFFLCTVGALIIAFNLKSFVRTGGLFPGGFSGVTLLIQQICDTYFGVSLPYTAVYIPLNLIPVYIGIKYLGKRFTFYSFYVIVLSSVMTDLIPKIAITYDVLLICIFGGIINGAAVSICLFVGASAGGTDFISIYFSEKRGIDTWNFIFMANICILITAGVLFGFDRALYSIIFQFCTTQLIQTLYKRYQKHTLLIITDQPSAIYGRIQAITHHDATLFKGNGCFAGAERNMVYSVVSSEEVDMIMKEIKEVDPKAFVNVIKTEQVNGRFYRRPND</sequence>
<keyword evidence="2" id="KW-1003">Cell membrane</keyword>
<dbReference type="EMBL" id="QRMS01000005">
    <property type="protein sequence ID" value="RHJ85230.1"/>
    <property type="molecule type" value="Genomic_DNA"/>
</dbReference>
<dbReference type="RefSeq" id="WP_067532722.1">
    <property type="nucleotide sequence ID" value="NZ_AP025567.1"/>
</dbReference>
<evidence type="ECO:0000313" key="9">
    <source>
        <dbReference type="Proteomes" id="UP000284841"/>
    </source>
</evidence>
<dbReference type="PANTHER" id="PTHR33545">
    <property type="entry name" value="UPF0750 MEMBRANE PROTEIN YITT-RELATED"/>
    <property type="match status" value="1"/>
</dbReference>
<keyword evidence="9" id="KW-1185">Reference proteome</keyword>
<dbReference type="GeneID" id="83002664"/>
<evidence type="ECO:0000256" key="6">
    <source>
        <dbReference type="SAM" id="Phobius"/>
    </source>
</evidence>